<sequence>MALKLRRGTRKPRCVPLVLTDTGLSYVGSVLATRHETRCIQEVRGRCCLGGHPFVLARQPGPGSSFRERETASDRSRNMGRLAGFTERLHFEDDAPATHRSQHSVLFPRVEARRNGCSSVPHGSTTRFRCPSSRRSCCIGLSSARGVSTGEALPAQVEGPIVAQGENRRPSGEQGSSQVVPDYQASGHGLTAEVMKS</sequence>
<accession>A0A371D2R1</accession>
<dbReference type="EMBL" id="KZ857424">
    <property type="protein sequence ID" value="RDX46803.1"/>
    <property type="molecule type" value="Genomic_DNA"/>
</dbReference>
<gene>
    <name evidence="2" type="ORF">OH76DRAFT_819695</name>
</gene>
<proteinExistence type="predicted"/>
<dbReference type="Proteomes" id="UP000256964">
    <property type="component" value="Unassembled WGS sequence"/>
</dbReference>
<keyword evidence="3" id="KW-1185">Reference proteome</keyword>
<feature type="region of interest" description="Disordered" evidence="1">
    <location>
        <begin position="157"/>
        <end position="197"/>
    </location>
</feature>
<name>A0A371D2R1_9APHY</name>
<protein>
    <submittedName>
        <fullName evidence="2">Uncharacterized protein</fullName>
    </submittedName>
</protein>
<evidence type="ECO:0000313" key="3">
    <source>
        <dbReference type="Proteomes" id="UP000256964"/>
    </source>
</evidence>
<evidence type="ECO:0000256" key="1">
    <source>
        <dbReference type="SAM" id="MobiDB-lite"/>
    </source>
</evidence>
<organism evidence="2 3">
    <name type="scientific">Lentinus brumalis</name>
    <dbReference type="NCBI Taxonomy" id="2498619"/>
    <lineage>
        <taxon>Eukaryota</taxon>
        <taxon>Fungi</taxon>
        <taxon>Dikarya</taxon>
        <taxon>Basidiomycota</taxon>
        <taxon>Agaricomycotina</taxon>
        <taxon>Agaricomycetes</taxon>
        <taxon>Polyporales</taxon>
        <taxon>Polyporaceae</taxon>
        <taxon>Lentinus</taxon>
    </lineage>
</organism>
<reference evidence="2 3" key="1">
    <citation type="journal article" date="2018" name="Biotechnol. Biofuels">
        <title>Integrative visual omics of the white-rot fungus Polyporus brumalis exposes the biotechnological potential of its oxidative enzymes for delignifying raw plant biomass.</title>
        <authorList>
            <person name="Miyauchi S."/>
            <person name="Rancon A."/>
            <person name="Drula E."/>
            <person name="Hage H."/>
            <person name="Chaduli D."/>
            <person name="Favel A."/>
            <person name="Grisel S."/>
            <person name="Henrissat B."/>
            <person name="Herpoel-Gimbert I."/>
            <person name="Ruiz-Duenas F.J."/>
            <person name="Chevret D."/>
            <person name="Hainaut M."/>
            <person name="Lin J."/>
            <person name="Wang M."/>
            <person name="Pangilinan J."/>
            <person name="Lipzen A."/>
            <person name="Lesage-Meessen L."/>
            <person name="Navarro D."/>
            <person name="Riley R."/>
            <person name="Grigoriev I.V."/>
            <person name="Zhou S."/>
            <person name="Raouche S."/>
            <person name="Rosso M.N."/>
        </authorList>
    </citation>
    <scope>NUCLEOTIDE SEQUENCE [LARGE SCALE GENOMIC DNA]</scope>
    <source>
        <strain evidence="2 3">BRFM 1820</strain>
    </source>
</reference>
<evidence type="ECO:0000313" key="2">
    <source>
        <dbReference type="EMBL" id="RDX46803.1"/>
    </source>
</evidence>
<dbReference type="AlphaFoldDB" id="A0A371D2R1"/>